<evidence type="ECO:0000313" key="2">
    <source>
        <dbReference type="EMBL" id="TNN29152.1"/>
    </source>
</evidence>
<dbReference type="EMBL" id="SRLO01006008">
    <property type="protein sequence ID" value="TNN29152.1"/>
    <property type="molecule type" value="Genomic_DNA"/>
</dbReference>
<evidence type="ECO:0000313" key="3">
    <source>
        <dbReference type="Proteomes" id="UP000314294"/>
    </source>
</evidence>
<feature type="compositionally biased region" description="Basic and acidic residues" evidence="1">
    <location>
        <begin position="22"/>
        <end position="35"/>
    </location>
</feature>
<gene>
    <name evidence="2" type="ORF">EYF80_060701</name>
</gene>
<reference evidence="2 3" key="1">
    <citation type="submission" date="2019-03" db="EMBL/GenBank/DDBJ databases">
        <title>First draft genome of Liparis tanakae, snailfish: a comprehensive survey of snailfish specific genes.</title>
        <authorList>
            <person name="Kim W."/>
            <person name="Song I."/>
            <person name="Jeong J.-H."/>
            <person name="Kim D."/>
            <person name="Kim S."/>
            <person name="Ryu S."/>
            <person name="Song J.Y."/>
            <person name="Lee S.K."/>
        </authorList>
    </citation>
    <scope>NUCLEOTIDE SEQUENCE [LARGE SCALE GENOMIC DNA]</scope>
    <source>
        <tissue evidence="2">Muscle</tissue>
    </source>
</reference>
<sequence length="162" mass="18461">MSSDVSEVKAGKTASTSTQVNPEERTRYQKSTSSDRLKKTNRWEFRSLGGVHRLQDLVLHRFDLQPEIRLTSSRVWNVTVDAGGDSQMIDDLEKKGLEEWKLRDSFWELLCYGRLEERGPSSSSLLYLRSGPVVKGPGAVGVLQTFRLAFCPLDYKMDVWAF</sequence>
<dbReference type="AlphaFoldDB" id="A0A4Z2ELB2"/>
<keyword evidence="3" id="KW-1185">Reference proteome</keyword>
<accession>A0A4Z2ELB2</accession>
<protein>
    <submittedName>
        <fullName evidence="2">Uncharacterized protein</fullName>
    </submittedName>
</protein>
<proteinExistence type="predicted"/>
<dbReference type="Proteomes" id="UP000314294">
    <property type="component" value="Unassembled WGS sequence"/>
</dbReference>
<comment type="caution">
    <text evidence="2">The sequence shown here is derived from an EMBL/GenBank/DDBJ whole genome shotgun (WGS) entry which is preliminary data.</text>
</comment>
<name>A0A4Z2ELB2_9TELE</name>
<evidence type="ECO:0000256" key="1">
    <source>
        <dbReference type="SAM" id="MobiDB-lite"/>
    </source>
</evidence>
<feature type="compositionally biased region" description="Basic and acidic residues" evidence="1">
    <location>
        <begin position="1"/>
        <end position="10"/>
    </location>
</feature>
<feature type="region of interest" description="Disordered" evidence="1">
    <location>
        <begin position="1"/>
        <end position="35"/>
    </location>
</feature>
<organism evidence="2 3">
    <name type="scientific">Liparis tanakae</name>
    <name type="common">Tanaka's snailfish</name>
    <dbReference type="NCBI Taxonomy" id="230148"/>
    <lineage>
        <taxon>Eukaryota</taxon>
        <taxon>Metazoa</taxon>
        <taxon>Chordata</taxon>
        <taxon>Craniata</taxon>
        <taxon>Vertebrata</taxon>
        <taxon>Euteleostomi</taxon>
        <taxon>Actinopterygii</taxon>
        <taxon>Neopterygii</taxon>
        <taxon>Teleostei</taxon>
        <taxon>Neoteleostei</taxon>
        <taxon>Acanthomorphata</taxon>
        <taxon>Eupercaria</taxon>
        <taxon>Perciformes</taxon>
        <taxon>Cottioidei</taxon>
        <taxon>Cottales</taxon>
        <taxon>Liparidae</taxon>
        <taxon>Liparis</taxon>
    </lineage>
</organism>